<gene>
    <name evidence="1" type="ORF">Q4T40_02210</name>
</gene>
<evidence type="ECO:0000313" key="2">
    <source>
        <dbReference type="Proteomes" id="UP001254848"/>
    </source>
</evidence>
<dbReference type="SUPFAM" id="SSF101386">
    <property type="entry name" value="all-alpha NTP pyrophosphatases"/>
    <property type="match status" value="1"/>
</dbReference>
<accession>A0ABU3NTA4</accession>
<sequence>MTSLQKLFSLWNRIVSRESQTFNRSDITIGSELIRELRLEALRQKEQREKGTELKAATKFLNNTLFQQMVAIGREYQEVHYAYLDLHDSWDKPLSKDENACVKALAEELVDLQTVCQTMLVMLGVDIDQVRHDVIEKNARRGYYDRS</sequence>
<dbReference type="Proteomes" id="UP001254848">
    <property type="component" value="Unassembled WGS sequence"/>
</dbReference>
<evidence type="ECO:0000313" key="1">
    <source>
        <dbReference type="EMBL" id="MDT8900049.1"/>
    </source>
</evidence>
<dbReference type="Gene3D" id="1.10.287.1080">
    <property type="entry name" value="MazG-like"/>
    <property type="match status" value="1"/>
</dbReference>
<reference evidence="1 2" key="1">
    <citation type="submission" date="2023-07" db="EMBL/GenBank/DDBJ databases">
        <title>The novel representative of Negativicutes class, Anaeroselena agilis gen. nov. sp. nov.</title>
        <authorList>
            <person name="Prokofeva M.I."/>
            <person name="Elcheninov A.G."/>
            <person name="Klyukina A."/>
            <person name="Kublanov I.V."/>
            <person name="Frolov E.N."/>
            <person name="Podosokorskaya O.A."/>
        </authorList>
    </citation>
    <scope>NUCLEOTIDE SEQUENCE [LARGE SCALE GENOMIC DNA]</scope>
    <source>
        <strain evidence="1 2">4137-cl</strain>
    </source>
</reference>
<name>A0ABU3NTA4_9FIRM</name>
<dbReference type="RefSeq" id="WP_413778609.1">
    <property type="nucleotide sequence ID" value="NZ_JAUOZS010000001.1"/>
</dbReference>
<dbReference type="EMBL" id="JAUOZS010000001">
    <property type="protein sequence ID" value="MDT8900049.1"/>
    <property type="molecule type" value="Genomic_DNA"/>
</dbReference>
<proteinExistence type="predicted"/>
<keyword evidence="2" id="KW-1185">Reference proteome</keyword>
<comment type="caution">
    <text evidence="1">The sequence shown here is derived from an EMBL/GenBank/DDBJ whole genome shotgun (WGS) entry which is preliminary data.</text>
</comment>
<organism evidence="1 2">
    <name type="scientific">Anaeroselena agilis</name>
    <dbReference type="NCBI Taxonomy" id="3063788"/>
    <lineage>
        <taxon>Bacteria</taxon>
        <taxon>Bacillati</taxon>
        <taxon>Bacillota</taxon>
        <taxon>Negativicutes</taxon>
        <taxon>Acetonemataceae</taxon>
        <taxon>Anaeroselena</taxon>
    </lineage>
</organism>
<protein>
    <submittedName>
        <fullName evidence="1">Uncharacterized protein</fullName>
    </submittedName>
</protein>